<evidence type="ECO:0000256" key="4">
    <source>
        <dbReference type="ARBA" id="ARBA00022512"/>
    </source>
</evidence>
<dbReference type="EC" id="3.1.1.11" evidence="3"/>
<keyword evidence="7" id="KW-0063">Aspartyl esterase</keyword>
<evidence type="ECO:0000256" key="2">
    <source>
        <dbReference type="ARBA" id="ARBA00005184"/>
    </source>
</evidence>
<evidence type="ECO:0000313" key="11">
    <source>
        <dbReference type="Proteomes" id="UP000593562"/>
    </source>
</evidence>
<keyword evidence="6" id="KW-0378">Hydrolase</keyword>
<dbReference type="GO" id="GO:0045490">
    <property type="term" value="P:pectin catabolic process"/>
    <property type="evidence" value="ECO:0007669"/>
    <property type="project" value="UniProtKB-UniPathway"/>
</dbReference>
<dbReference type="UniPathway" id="UPA00545">
    <property type="reaction ID" value="UER00823"/>
</dbReference>
<dbReference type="EMBL" id="JAAARO010000018">
    <property type="protein sequence ID" value="KAF5732299.1"/>
    <property type="molecule type" value="Genomic_DNA"/>
</dbReference>
<dbReference type="Gene3D" id="2.160.20.10">
    <property type="entry name" value="Single-stranded right-handed beta-helix, Pectin lyase-like"/>
    <property type="match status" value="1"/>
</dbReference>
<protein>
    <recommendedName>
        <fullName evidence="3">pectinesterase</fullName>
        <ecNumber evidence="3">3.1.1.11</ecNumber>
    </recommendedName>
</protein>
<comment type="caution">
    <text evidence="10">The sequence shown here is derived from an EMBL/GenBank/DDBJ whole genome shotgun (WGS) entry which is preliminary data.</text>
</comment>
<organism evidence="10 11">
    <name type="scientific">Tripterygium wilfordii</name>
    <name type="common">Thunder God vine</name>
    <dbReference type="NCBI Taxonomy" id="458696"/>
    <lineage>
        <taxon>Eukaryota</taxon>
        <taxon>Viridiplantae</taxon>
        <taxon>Streptophyta</taxon>
        <taxon>Embryophyta</taxon>
        <taxon>Tracheophyta</taxon>
        <taxon>Spermatophyta</taxon>
        <taxon>Magnoliopsida</taxon>
        <taxon>eudicotyledons</taxon>
        <taxon>Gunneridae</taxon>
        <taxon>Pentapetalae</taxon>
        <taxon>rosids</taxon>
        <taxon>fabids</taxon>
        <taxon>Celastrales</taxon>
        <taxon>Celastraceae</taxon>
        <taxon>Tripterygium</taxon>
    </lineage>
</organism>
<comment type="subcellular location">
    <subcellularLocation>
        <location evidence="1">Secreted</location>
        <location evidence="1">Cell wall</location>
    </subcellularLocation>
</comment>
<dbReference type="Pfam" id="PF01095">
    <property type="entry name" value="Pectinesterase"/>
    <property type="match status" value="1"/>
</dbReference>
<sequence>MEAEAKAKSPGGATRLRILNHERKLLQSTTQASKANLVVTKDGSGHFRTIQAAIDAAARRRGSGRFIIYVKRGVYGENIEVGINNNNIVLVGDGMKDTIITSSRSVGRGYTTYSSATAGIDGLHFVARDITFSNIAGPLKGQVVALRSASDFSIFYRCSFVGYQDTLMVHAQRQFYKWRNIYSTIDFIFGDVAVVFQNCAIYVRRPLKGQANVITAQGRNDPYQNTGISVHNSRVSAPPDLKPVLRGFKTYLGRPWMQYSRVVFMKTYIDKLVSPVGWSK</sequence>
<gene>
    <name evidence="10" type="ORF">HS088_TW18G00993</name>
</gene>
<evidence type="ECO:0000256" key="1">
    <source>
        <dbReference type="ARBA" id="ARBA00004191"/>
    </source>
</evidence>
<evidence type="ECO:0000256" key="5">
    <source>
        <dbReference type="ARBA" id="ARBA00022525"/>
    </source>
</evidence>
<dbReference type="SUPFAM" id="SSF51126">
    <property type="entry name" value="Pectin lyase-like"/>
    <property type="match status" value="1"/>
</dbReference>
<dbReference type="AlphaFoldDB" id="A0A7J7CDT1"/>
<keyword evidence="4" id="KW-0134">Cell wall</keyword>
<accession>A0A7J7CDT1</accession>
<keyword evidence="11" id="KW-1185">Reference proteome</keyword>
<dbReference type="InterPro" id="IPR011050">
    <property type="entry name" value="Pectin_lyase_fold/virulence"/>
</dbReference>
<dbReference type="InterPro" id="IPR000070">
    <property type="entry name" value="Pectinesterase_cat"/>
</dbReference>
<evidence type="ECO:0000259" key="9">
    <source>
        <dbReference type="Pfam" id="PF01095"/>
    </source>
</evidence>
<name>A0A7J7CDT1_TRIWF</name>
<feature type="domain" description="Pectinesterase catalytic" evidence="9">
    <location>
        <begin position="36"/>
        <end position="279"/>
    </location>
</feature>
<dbReference type="FunFam" id="2.160.20.10:FF:000029">
    <property type="entry name" value="Pectinesterase 4"/>
    <property type="match status" value="1"/>
</dbReference>
<evidence type="ECO:0000256" key="7">
    <source>
        <dbReference type="ARBA" id="ARBA00023085"/>
    </source>
</evidence>
<evidence type="ECO:0000256" key="8">
    <source>
        <dbReference type="ARBA" id="ARBA00023316"/>
    </source>
</evidence>
<dbReference type="InterPro" id="IPR012334">
    <property type="entry name" value="Pectin_lyas_fold"/>
</dbReference>
<evidence type="ECO:0000256" key="6">
    <source>
        <dbReference type="ARBA" id="ARBA00022801"/>
    </source>
</evidence>
<dbReference type="PANTHER" id="PTHR31707">
    <property type="entry name" value="PECTINESTERASE"/>
    <property type="match status" value="1"/>
</dbReference>
<keyword evidence="8" id="KW-0961">Cell wall biogenesis/degradation</keyword>
<comment type="pathway">
    <text evidence="2">Glycan metabolism; pectin degradation; 2-dehydro-3-deoxy-D-gluconate from pectin: step 1/5.</text>
</comment>
<dbReference type="GO" id="GO:0042545">
    <property type="term" value="P:cell wall modification"/>
    <property type="evidence" value="ECO:0007669"/>
    <property type="project" value="InterPro"/>
</dbReference>
<keyword evidence="5" id="KW-0964">Secreted</keyword>
<dbReference type="InParanoid" id="A0A7J7CDT1"/>
<proteinExistence type="predicted"/>
<evidence type="ECO:0000313" key="10">
    <source>
        <dbReference type="EMBL" id="KAF5732299.1"/>
    </source>
</evidence>
<dbReference type="GO" id="GO:0030599">
    <property type="term" value="F:pectinesterase activity"/>
    <property type="evidence" value="ECO:0007669"/>
    <property type="project" value="UniProtKB-EC"/>
</dbReference>
<dbReference type="Proteomes" id="UP000593562">
    <property type="component" value="Unassembled WGS sequence"/>
</dbReference>
<reference evidence="10 11" key="1">
    <citation type="journal article" date="2020" name="Nat. Commun.">
        <title>Genome of Tripterygium wilfordii and identification of cytochrome P450 involved in triptolide biosynthesis.</title>
        <authorList>
            <person name="Tu L."/>
            <person name="Su P."/>
            <person name="Zhang Z."/>
            <person name="Gao L."/>
            <person name="Wang J."/>
            <person name="Hu T."/>
            <person name="Zhou J."/>
            <person name="Zhang Y."/>
            <person name="Zhao Y."/>
            <person name="Liu Y."/>
            <person name="Song Y."/>
            <person name="Tong Y."/>
            <person name="Lu Y."/>
            <person name="Yang J."/>
            <person name="Xu C."/>
            <person name="Jia M."/>
            <person name="Peters R.J."/>
            <person name="Huang L."/>
            <person name="Gao W."/>
        </authorList>
    </citation>
    <scope>NUCLEOTIDE SEQUENCE [LARGE SCALE GENOMIC DNA]</scope>
    <source>
        <strain evidence="11">cv. XIE 37</strain>
        <tissue evidence="10">Leaf</tissue>
    </source>
</reference>
<evidence type="ECO:0000256" key="3">
    <source>
        <dbReference type="ARBA" id="ARBA00013229"/>
    </source>
</evidence>